<reference evidence="1 2" key="1">
    <citation type="journal article" date="2017" name="Lancet Infect. Dis.">
        <title>Global outbreak of severe Mycobacterium chimaera disease after cardiac surgery: a molecular epidemiological study.</title>
        <authorList>
            <person name="van Ingen J."/>
            <person name="Kohl T."/>
            <person name="Kranzer K."/>
            <person name="Hasse B."/>
            <person name="Keller P."/>
            <person name="Szafranska A."/>
            <person name="Hillemann D."/>
            <person name="Chand M."/>
            <person name="Schreiber P."/>
            <person name="Sommerstein R."/>
            <person name="Berger C."/>
            <person name="Genoni M."/>
            <person name="Ruegg C."/>
            <person name="Troillet N."/>
            <person name="Widmer A.F."/>
            <person name="Becker S.L."/>
            <person name="Herrmann M."/>
            <person name="Eckmanns T."/>
            <person name="Haller S."/>
            <person name="Hoeller C."/>
            <person name="Debast S.B."/>
            <person name="Wolfhagen M.J."/>
            <person name="Hopman J."/>
            <person name="Kluytmans J."/>
            <person name="Langelaar M."/>
            <person name="Notermans D.W."/>
            <person name="ten Oever J."/>
            <person name="van den Barselaar P."/>
            <person name="Vonk A.B.A."/>
            <person name="Vos M.C."/>
            <person name="Ahmed N."/>
            <person name="Brown T."/>
            <person name="Crook D."/>
            <person name="Lamagni T."/>
            <person name="Phin N."/>
            <person name="Smith E.G."/>
            <person name="Zambon M."/>
            <person name="Serr A."/>
            <person name="Goetting T."/>
            <person name="Ebner W."/>
            <person name="Thuermer A."/>
            <person name="Utpatel C."/>
            <person name="Sproer C."/>
            <person name="Bunk B."/>
            <person name="Nubel U."/>
            <person name="Bloemberg G."/>
            <person name="Bottger E."/>
            <person name="Niemann S."/>
            <person name="Wagner D."/>
            <person name="Sax H."/>
        </authorList>
    </citation>
    <scope>NUCLEOTIDE SEQUENCE [LARGE SCALE GENOMIC DNA]</scope>
    <source>
        <strain evidence="1 2">ZUERICH-2</strain>
        <plasmid evidence="1 2">unnamed 2</plasmid>
    </source>
</reference>
<gene>
    <name evidence="1" type="ORF">MYCOZU2_05975</name>
</gene>
<evidence type="ECO:0000313" key="2">
    <source>
        <dbReference type="Proteomes" id="UP000198286"/>
    </source>
</evidence>
<organism evidence="1 2">
    <name type="scientific">Mycobacterium intracellulare subsp. chimaera</name>
    <dbReference type="NCBI Taxonomy" id="222805"/>
    <lineage>
        <taxon>Bacteria</taxon>
        <taxon>Bacillati</taxon>
        <taxon>Actinomycetota</taxon>
        <taxon>Actinomycetes</taxon>
        <taxon>Mycobacteriales</taxon>
        <taxon>Mycobacteriaceae</taxon>
        <taxon>Mycobacterium</taxon>
        <taxon>Mycobacterium avium complex (MAC)</taxon>
    </lineage>
</organism>
<dbReference type="Proteomes" id="UP000198286">
    <property type="component" value="Plasmid unnamed 2"/>
</dbReference>
<dbReference type="EMBL" id="CP015269">
    <property type="protein sequence ID" value="ASL18320.1"/>
    <property type="molecule type" value="Genomic_DNA"/>
</dbReference>
<protein>
    <submittedName>
        <fullName evidence="1">Uncharacterized protein</fullName>
    </submittedName>
</protein>
<geneLocation type="plasmid" evidence="1 2">
    <name>unnamed 2</name>
</geneLocation>
<evidence type="ECO:0000313" key="1">
    <source>
        <dbReference type="EMBL" id="ASL18320.1"/>
    </source>
</evidence>
<accession>A0A7U5MRC5</accession>
<proteinExistence type="predicted"/>
<keyword evidence="1" id="KW-0614">Plasmid</keyword>
<sequence>MYDYAAFRAEYRRAAMELNPSKEPMVPVRSTFHRWCNGGLAKLPPEYHCEVLEHMFPGWKARDLFGRSDRRNKQPTGAGVIEAAATVSVQELGGLWATAYKFEGRRHVDLSVITASGDHFTARNWPPPPRIEDGLLGHRNEISGSIVGRHLIGVWRNFSDRYYCGAVHLAAHPGMSILDGHYTSIVTDTAVAAGPWRWVKVDSQSVGAADLNRIRLNDPAAVHDLLFSHGPYSGPIRLGELVEEGA</sequence>
<dbReference type="AlphaFoldDB" id="A0A7U5MRC5"/>
<name>A0A7U5MRC5_MYCIT</name>